<feature type="compositionally biased region" description="Basic and acidic residues" evidence="1">
    <location>
        <begin position="287"/>
        <end position="297"/>
    </location>
</feature>
<accession>A0ABP0ZPT1</accession>
<dbReference type="RefSeq" id="XP_066829354.1">
    <property type="nucleotide sequence ID" value="XM_066972413.1"/>
</dbReference>
<dbReference type="PROSITE" id="PS51397">
    <property type="entry name" value="WLM"/>
    <property type="match status" value="1"/>
</dbReference>
<protein>
    <recommendedName>
        <fullName evidence="2">WLM domain-containing protein</fullName>
    </recommendedName>
</protein>
<evidence type="ECO:0000313" key="4">
    <source>
        <dbReference type="Proteomes" id="UP001497383"/>
    </source>
</evidence>
<name>A0ABP0ZPT1_9ASCO</name>
<feature type="compositionally biased region" description="Acidic residues" evidence="1">
    <location>
        <begin position="275"/>
        <end position="286"/>
    </location>
</feature>
<sequence length="305" mass="34284">MVQKGRGKFPIKKVNRPSPVANVGKIGSLTRYDDREYANSLLHDAVKELGALIHEYNFKVGLLCEMFPKSPNLLGLNVNKGQKIMLRLRYHHNERSFLPMCDIIGTFLHELTHNVHGPHDKKFYDYLAQLEKRYGELKYGGGGKSNYRCEENTLGRGMLPNGLVDVRAKRLAVMSKTKFKAETHKLGGTGSRIGKPPSSLRQAVLDAVQRRLEDSKRCHSDRLGAEPGPDDDELDMEELVGDDGDDGDNEDKDDDDENDAPARSAIVPAKKLDLEFIDLTEDEKEDEKDKQEGDPRPMSEVIVID</sequence>
<keyword evidence="4" id="KW-1185">Reference proteome</keyword>
<feature type="domain" description="WLM" evidence="2">
    <location>
        <begin position="14"/>
        <end position="213"/>
    </location>
</feature>
<reference evidence="3 4" key="1">
    <citation type="submission" date="2024-03" db="EMBL/GenBank/DDBJ databases">
        <authorList>
            <person name="Brejova B."/>
        </authorList>
    </citation>
    <scope>NUCLEOTIDE SEQUENCE [LARGE SCALE GENOMIC DNA]</scope>
    <source>
        <strain evidence="3 4">CBS 14171</strain>
    </source>
</reference>
<gene>
    <name evidence="3" type="ORF">LODBEIA_P24160</name>
</gene>
<feature type="compositionally biased region" description="Acidic residues" evidence="1">
    <location>
        <begin position="228"/>
        <end position="259"/>
    </location>
</feature>
<dbReference type="Pfam" id="PF08325">
    <property type="entry name" value="WLM"/>
    <property type="match status" value="1"/>
</dbReference>
<dbReference type="GeneID" id="92207612"/>
<evidence type="ECO:0000259" key="2">
    <source>
        <dbReference type="PROSITE" id="PS51397"/>
    </source>
</evidence>
<dbReference type="InterPro" id="IPR013536">
    <property type="entry name" value="WLM_dom"/>
</dbReference>
<dbReference type="PANTHER" id="PTHR46622:SF1">
    <property type="entry name" value="DNA-DEPENDENT METALLOPROTEASE WSS1"/>
    <property type="match status" value="1"/>
</dbReference>
<dbReference type="Proteomes" id="UP001497383">
    <property type="component" value="Chromosome 3"/>
</dbReference>
<feature type="compositionally biased region" description="Basic and acidic residues" evidence="1">
    <location>
        <begin position="211"/>
        <end position="224"/>
    </location>
</feature>
<organism evidence="3 4">
    <name type="scientific">Lodderomyces beijingensis</name>
    <dbReference type="NCBI Taxonomy" id="1775926"/>
    <lineage>
        <taxon>Eukaryota</taxon>
        <taxon>Fungi</taxon>
        <taxon>Dikarya</taxon>
        <taxon>Ascomycota</taxon>
        <taxon>Saccharomycotina</taxon>
        <taxon>Pichiomycetes</taxon>
        <taxon>Debaryomycetaceae</taxon>
        <taxon>Candida/Lodderomyces clade</taxon>
        <taxon>Lodderomyces</taxon>
    </lineage>
</organism>
<evidence type="ECO:0000313" key="3">
    <source>
        <dbReference type="EMBL" id="CAK9438097.1"/>
    </source>
</evidence>
<proteinExistence type="predicted"/>
<feature type="region of interest" description="Disordered" evidence="1">
    <location>
        <begin position="211"/>
        <end position="305"/>
    </location>
</feature>
<evidence type="ECO:0000256" key="1">
    <source>
        <dbReference type="SAM" id="MobiDB-lite"/>
    </source>
</evidence>
<dbReference type="PANTHER" id="PTHR46622">
    <property type="entry name" value="DNA-DEPENDENT METALLOPROTEASE WSS1"/>
    <property type="match status" value="1"/>
</dbReference>
<dbReference type="InterPro" id="IPR053000">
    <property type="entry name" value="WSS1-like_metalloprotease"/>
</dbReference>
<dbReference type="EMBL" id="OZ022407">
    <property type="protein sequence ID" value="CAK9438097.1"/>
    <property type="molecule type" value="Genomic_DNA"/>
</dbReference>